<organism evidence="2 3">
    <name type="scientific">Sinorhizobium garamanticum</name>
    <dbReference type="NCBI Taxonomy" id="680247"/>
    <lineage>
        <taxon>Bacteria</taxon>
        <taxon>Pseudomonadati</taxon>
        <taxon>Pseudomonadota</taxon>
        <taxon>Alphaproteobacteria</taxon>
        <taxon>Hyphomicrobiales</taxon>
        <taxon>Rhizobiaceae</taxon>
        <taxon>Sinorhizobium/Ensifer group</taxon>
        <taxon>Sinorhizobium</taxon>
    </lineage>
</organism>
<evidence type="ECO:0000256" key="1">
    <source>
        <dbReference type="SAM" id="MobiDB-lite"/>
    </source>
</evidence>
<proteinExistence type="predicted"/>
<dbReference type="RefSeq" id="WP_280661577.1">
    <property type="nucleotide sequence ID" value="NZ_CP120373.1"/>
</dbReference>
<keyword evidence="3" id="KW-1185">Reference proteome</keyword>
<feature type="region of interest" description="Disordered" evidence="1">
    <location>
        <begin position="46"/>
        <end position="65"/>
    </location>
</feature>
<evidence type="ECO:0000313" key="2">
    <source>
        <dbReference type="EMBL" id="WEX89605.1"/>
    </source>
</evidence>
<reference evidence="2 3" key="1">
    <citation type="submission" date="2023-03" db="EMBL/GenBank/DDBJ databases">
        <authorList>
            <person name="Kaur S."/>
            <person name="Espinosa-Saiz D."/>
            <person name="Velazquez E."/>
            <person name="Menendez E."/>
            <person name="diCenzo G.C."/>
        </authorList>
    </citation>
    <scope>NUCLEOTIDE SEQUENCE [LARGE SCALE GENOMIC DNA]</scope>
    <source>
        <strain evidence="2 3">LMG 24692</strain>
    </source>
</reference>
<evidence type="ECO:0000313" key="3">
    <source>
        <dbReference type="Proteomes" id="UP001229355"/>
    </source>
</evidence>
<name>A0ABY8DJ97_9HYPH</name>
<gene>
    <name evidence="2" type="ORF">PZN02_002815</name>
</gene>
<sequence length="65" mass="7202">MDQQRLKKGETPLVKSDGFAMPQQEAAGGIEDKLAESTPRLHHARDIADRPTGGNGALFFRRARR</sequence>
<protein>
    <submittedName>
        <fullName evidence="2">Uncharacterized protein</fullName>
    </submittedName>
</protein>
<dbReference type="Proteomes" id="UP001229355">
    <property type="component" value="Chromosome 1"/>
</dbReference>
<accession>A0ABY8DJ97</accession>
<dbReference type="EMBL" id="CP120373">
    <property type="protein sequence ID" value="WEX89605.1"/>
    <property type="molecule type" value="Genomic_DNA"/>
</dbReference>